<dbReference type="AlphaFoldDB" id="A0A9P7SN41"/>
<reference evidence="2" key="1">
    <citation type="journal article" date="2020" name="bioRxiv">
        <title>Whole genome comparisons of ergot fungi reveals the divergence and evolution of species within the genus Claviceps are the result of varying mechanisms driving genome evolution and host range expansion.</title>
        <authorList>
            <person name="Wyka S.A."/>
            <person name="Mondo S.J."/>
            <person name="Liu M."/>
            <person name="Dettman J."/>
            <person name="Nalam V."/>
            <person name="Broders K.D."/>
        </authorList>
    </citation>
    <scope>NUCLEOTIDE SEQUENCE</scope>
    <source>
        <strain evidence="2">CCC 1102</strain>
    </source>
</reference>
<dbReference type="OrthoDB" id="5236816at2759"/>
<dbReference type="Proteomes" id="UP000784919">
    <property type="component" value="Unassembled WGS sequence"/>
</dbReference>
<feature type="region of interest" description="Disordered" evidence="1">
    <location>
        <begin position="396"/>
        <end position="450"/>
    </location>
</feature>
<protein>
    <submittedName>
        <fullName evidence="2">Uncharacterized protein</fullName>
    </submittedName>
</protein>
<sequence length="450" mass="50723">MSPKPSTSPKTCHKRPRRSARNSLNGILRQHAGESLYVRPMRWTDQHSKLLGARFVELPPCNTPRPRVDLSRPSYDSPLANLKPSEVAMTLCEALYALLEPTEMKSYSTCGAVDMVLSTLWPEALSRSQFDSSQHVFYGDKVYKDALYPQVLWNYPGVLPPHTESCAESDSFTPTSPHDPAHHPMMCYLSKNELAMARERFSRVNPGPGGHPNVPIERLMRNRVKALMPANPDHDAVFVSLFLAMAQHHFYGPPTPISRVIHRGVWGPKWEPSRAPPRRPPFESVKLRILTHDSDTAEFILYTASVTAEFLDRFYDPSGAPLGDEQPSGMDIEYVRVPIWPLLGLRERLGTALGEEIVGPFDANRMVTWTDVSPIGQFEPVKKTLPVTKNLPVTKTLPVTKNSPVTKRKRGSDLEVRDDEREGEKTNEKRPRRKIKRQRLQDGSSAKVAV</sequence>
<evidence type="ECO:0000313" key="3">
    <source>
        <dbReference type="Proteomes" id="UP000784919"/>
    </source>
</evidence>
<organism evidence="2 3">
    <name type="scientific">Claviceps arundinis</name>
    <dbReference type="NCBI Taxonomy" id="1623583"/>
    <lineage>
        <taxon>Eukaryota</taxon>
        <taxon>Fungi</taxon>
        <taxon>Dikarya</taxon>
        <taxon>Ascomycota</taxon>
        <taxon>Pezizomycotina</taxon>
        <taxon>Sordariomycetes</taxon>
        <taxon>Hypocreomycetidae</taxon>
        <taxon>Hypocreales</taxon>
        <taxon>Clavicipitaceae</taxon>
        <taxon>Claviceps</taxon>
    </lineage>
</organism>
<gene>
    <name evidence="2" type="ORF">E4U56_004242</name>
</gene>
<accession>A0A9P7SN41</accession>
<dbReference type="EMBL" id="SRPS01000277">
    <property type="protein sequence ID" value="KAG5960608.1"/>
    <property type="molecule type" value="Genomic_DNA"/>
</dbReference>
<feature type="compositionally biased region" description="Polar residues" evidence="1">
    <location>
        <begin position="1"/>
        <end position="10"/>
    </location>
</feature>
<feature type="region of interest" description="Disordered" evidence="1">
    <location>
        <begin position="1"/>
        <end position="25"/>
    </location>
</feature>
<feature type="compositionally biased region" description="Basic and acidic residues" evidence="1">
    <location>
        <begin position="411"/>
        <end position="429"/>
    </location>
</feature>
<feature type="compositionally biased region" description="Polar residues" evidence="1">
    <location>
        <begin position="396"/>
        <end position="405"/>
    </location>
</feature>
<comment type="caution">
    <text evidence="2">The sequence shown here is derived from an EMBL/GenBank/DDBJ whole genome shotgun (WGS) entry which is preliminary data.</text>
</comment>
<name>A0A9P7SN41_9HYPO</name>
<feature type="compositionally biased region" description="Basic residues" evidence="1">
    <location>
        <begin position="11"/>
        <end position="20"/>
    </location>
</feature>
<evidence type="ECO:0000256" key="1">
    <source>
        <dbReference type="SAM" id="MobiDB-lite"/>
    </source>
</evidence>
<proteinExistence type="predicted"/>
<evidence type="ECO:0000313" key="2">
    <source>
        <dbReference type="EMBL" id="KAG5960608.1"/>
    </source>
</evidence>